<protein>
    <submittedName>
        <fullName evidence="1">Uncharacterized protein</fullName>
    </submittedName>
</protein>
<comment type="caution">
    <text evidence="1">The sequence shown here is derived from an EMBL/GenBank/DDBJ whole genome shotgun (WGS) entry which is preliminary data.</text>
</comment>
<dbReference type="Proteomes" id="UP000253919">
    <property type="component" value="Unassembled WGS sequence"/>
</dbReference>
<accession>A0A369QJJ6</accession>
<dbReference type="EMBL" id="QASA01000001">
    <property type="protein sequence ID" value="RDC64562.1"/>
    <property type="molecule type" value="Genomic_DNA"/>
</dbReference>
<proteinExistence type="predicted"/>
<reference evidence="1 2" key="1">
    <citation type="submission" date="2018-04" db="EMBL/GenBank/DDBJ databases">
        <title>Adhaeribacter sp. HMF7616 genome sequencing and assembly.</title>
        <authorList>
            <person name="Kang H."/>
            <person name="Kang J."/>
            <person name="Cha I."/>
            <person name="Kim H."/>
            <person name="Joh K."/>
        </authorList>
    </citation>
    <scope>NUCLEOTIDE SEQUENCE [LARGE SCALE GENOMIC DNA]</scope>
    <source>
        <strain evidence="1 2">HMF7616</strain>
    </source>
</reference>
<dbReference type="AlphaFoldDB" id="A0A369QJJ6"/>
<dbReference type="RefSeq" id="WP_115373706.1">
    <property type="nucleotide sequence ID" value="NZ_QASA01000001.1"/>
</dbReference>
<sequence>MVIERSNHIFTGNPVIARSVEEAYSLSRDKLVCLEDAALPPEINSANATRNNLLQSQKD</sequence>
<keyword evidence="2" id="KW-1185">Reference proteome</keyword>
<evidence type="ECO:0000313" key="2">
    <source>
        <dbReference type="Proteomes" id="UP000253919"/>
    </source>
</evidence>
<evidence type="ECO:0000313" key="1">
    <source>
        <dbReference type="EMBL" id="RDC64562.1"/>
    </source>
</evidence>
<organism evidence="1 2">
    <name type="scientific">Adhaeribacter pallidiroseus</name>
    <dbReference type="NCBI Taxonomy" id="2072847"/>
    <lineage>
        <taxon>Bacteria</taxon>
        <taxon>Pseudomonadati</taxon>
        <taxon>Bacteroidota</taxon>
        <taxon>Cytophagia</taxon>
        <taxon>Cytophagales</taxon>
        <taxon>Hymenobacteraceae</taxon>
        <taxon>Adhaeribacter</taxon>
    </lineage>
</organism>
<gene>
    <name evidence="1" type="ORF">AHMF7616_03176</name>
</gene>
<dbReference type="OrthoDB" id="9995429at2"/>
<name>A0A369QJJ6_9BACT</name>